<feature type="non-terminal residue" evidence="1">
    <location>
        <position position="1"/>
    </location>
</feature>
<dbReference type="AlphaFoldDB" id="A0A7L3D1C0"/>
<dbReference type="InterPro" id="IPR045860">
    <property type="entry name" value="Snake_toxin-like_sf"/>
</dbReference>
<comment type="caution">
    <text evidence="1">The sequence shown here is derived from an EMBL/GenBank/DDBJ whole genome shotgun (WGS) entry which is preliminary data.</text>
</comment>
<evidence type="ECO:0000313" key="1">
    <source>
        <dbReference type="EMBL" id="NXT49824.1"/>
    </source>
</evidence>
<keyword evidence="2" id="KW-1185">Reference proteome</keyword>
<proteinExistence type="predicted"/>
<gene>
    <name evidence="1" type="primary">Lypd3</name>
    <name evidence="1" type="ORF">PLUSOC_R15509</name>
</gene>
<organism evidence="1 2">
    <name type="scientific">Pluvianellus socialis</name>
    <name type="common">Magellanic plover</name>
    <dbReference type="NCBI Taxonomy" id="227228"/>
    <lineage>
        <taxon>Eukaryota</taxon>
        <taxon>Metazoa</taxon>
        <taxon>Chordata</taxon>
        <taxon>Craniata</taxon>
        <taxon>Vertebrata</taxon>
        <taxon>Euteleostomi</taxon>
        <taxon>Archelosauria</taxon>
        <taxon>Archosauria</taxon>
        <taxon>Dinosauria</taxon>
        <taxon>Saurischia</taxon>
        <taxon>Theropoda</taxon>
        <taxon>Coelurosauria</taxon>
        <taxon>Aves</taxon>
        <taxon>Neognathae</taxon>
        <taxon>Neoaves</taxon>
        <taxon>Charadriiformes</taxon>
        <taxon>Charadriidae</taxon>
        <taxon>Pluvianellus</taxon>
    </lineage>
</organism>
<name>A0A7L3D1C0_PLUSO</name>
<reference evidence="1 2" key="1">
    <citation type="submission" date="2019-09" db="EMBL/GenBank/DDBJ databases">
        <title>Bird 10,000 Genomes (B10K) Project - Family phase.</title>
        <authorList>
            <person name="Zhang G."/>
        </authorList>
    </citation>
    <scope>NUCLEOTIDE SEQUENCE [LARGE SCALE GENOMIC DNA]</scope>
    <source>
        <strain evidence="1">B10K-DU-012-14</strain>
        <tissue evidence="1">Blood</tissue>
    </source>
</reference>
<protein>
    <submittedName>
        <fullName evidence="1">LYPD3 protein</fullName>
    </submittedName>
</protein>
<evidence type="ECO:0000313" key="2">
    <source>
        <dbReference type="Proteomes" id="UP000519225"/>
    </source>
</evidence>
<dbReference type="SUPFAM" id="SSF57302">
    <property type="entry name" value="Snake toxin-like"/>
    <property type="match status" value="1"/>
</dbReference>
<sequence length="76" mass="7971">GGVTVWREVRGCAWNESCPPEDVGDPAVGLTGSCCAGDLCNGPATPNKTFFAPHLPRLQLLPQGHAPTAQPRTTNM</sequence>
<feature type="non-terminal residue" evidence="1">
    <location>
        <position position="76"/>
    </location>
</feature>
<dbReference type="GO" id="GO:0030154">
    <property type="term" value="P:cell differentiation"/>
    <property type="evidence" value="ECO:0007669"/>
    <property type="project" value="UniProtKB-ARBA"/>
</dbReference>
<accession>A0A7L3D1C0</accession>
<dbReference type="Proteomes" id="UP000519225">
    <property type="component" value="Unassembled WGS sequence"/>
</dbReference>
<dbReference type="EMBL" id="VZTS01009816">
    <property type="protein sequence ID" value="NXT49824.1"/>
    <property type="molecule type" value="Genomic_DNA"/>
</dbReference>